<evidence type="ECO:0000313" key="1">
    <source>
        <dbReference type="EMBL" id="RWX01681.1"/>
    </source>
</evidence>
<reference evidence="1 2" key="1">
    <citation type="submission" date="2019-01" db="EMBL/GenBank/DDBJ databases">
        <title>Flavobacterium sp. nov.,isolated from freshwater.</title>
        <authorList>
            <person name="Zhang R."/>
            <person name="Du Z.-J."/>
        </authorList>
    </citation>
    <scope>NUCLEOTIDE SEQUENCE [LARGE SCALE GENOMIC DNA]</scope>
    <source>
        <strain evidence="1 2">1E403</strain>
    </source>
</reference>
<name>A0A444HD81_9FLAO</name>
<dbReference type="PROSITE" id="PS51257">
    <property type="entry name" value="PROKAR_LIPOPROTEIN"/>
    <property type="match status" value="1"/>
</dbReference>
<comment type="caution">
    <text evidence="1">The sequence shown here is derived from an EMBL/GenBank/DDBJ whole genome shotgun (WGS) entry which is preliminary data.</text>
</comment>
<gene>
    <name evidence="1" type="ORF">EPI11_06950</name>
</gene>
<accession>A0A444HD81</accession>
<dbReference type="RefSeq" id="WP_128389218.1">
    <property type="nucleotide sequence ID" value="NZ_SBII01000003.1"/>
</dbReference>
<dbReference type="Proteomes" id="UP000287527">
    <property type="component" value="Unassembled WGS sequence"/>
</dbReference>
<evidence type="ECO:0008006" key="3">
    <source>
        <dbReference type="Google" id="ProtNLM"/>
    </source>
</evidence>
<keyword evidence="2" id="KW-1185">Reference proteome</keyword>
<dbReference type="AlphaFoldDB" id="A0A444HD81"/>
<protein>
    <recommendedName>
        <fullName evidence="3">RHS repeat protein</fullName>
    </recommendedName>
</protein>
<sequence length="361" mass="42373">MKYLYPLALILLLASCQKEDKKVIDRTKTDWASYGLLGDVKTVSTKSWLVNEKLEKIKPQHENSGKRDNDISFSDDGMLATEKLFVNNAPFEENTFKGKENKQQSLQYIGNSVGIKTDYTWDKTGKKNTSITRRNPDNTQIDRIEMKYQGNKVAEKVTYNPQNNPIDKVTYIYDSKGNLNLENIYLGTEYVQYKALYTYDKKNRILSESRYDKDSKMQYQTRYTYDGDNLIKKETVNEKGEPEYVEKFTYDKNSNVLTHEIFEKFENSNIINTFKYDAANNKTEWNVSKNGTLMAKALFTFDKYKNQTSYTAIDEVSGKTIEKREYIFEYDAKGNWTKKTIRINDKPQFIEERTITYFDEE</sequence>
<dbReference type="Gene3D" id="2.180.10.10">
    <property type="entry name" value="RHS repeat-associated core"/>
    <property type="match status" value="1"/>
</dbReference>
<dbReference type="EMBL" id="SBII01000003">
    <property type="protein sequence ID" value="RWX01681.1"/>
    <property type="molecule type" value="Genomic_DNA"/>
</dbReference>
<dbReference type="OrthoDB" id="1046747at2"/>
<proteinExistence type="predicted"/>
<evidence type="ECO:0000313" key="2">
    <source>
        <dbReference type="Proteomes" id="UP000287527"/>
    </source>
</evidence>
<organism evidence="1 2">
    <name type="scientific">Flavobacterium cerinum</name>
    <dbReference type="NCBI Taxonomy" id="2502784"/>
    <lineage>
        <taxon>Bacteria</taxon>
        <taxon>Pseudomonadati</taxon>
        <taxon>Bacteroidota</taxon>
        <taxon>Flavobacteriia</taxon>
        <taxon>Flavobacteriales</taxon>
        <taxon>Flavobacteriaceae</taxon>
        <taxon>Flavobacterium</taxon>
    </lineage>
</organism>